<gene>
    <name evidence="10" type="ORF">P775_18510</name>
</gene>
<dbReference type="EC" id="2.7.13.3" evidence="2"/>
<dbReference type="Gene3D" id="1.10.287.130">
    <property type="match status" value="1"/>
</dbReference>
<feature type="domain" description="Histidine kinase" evidence="6">
    <location>
        <begin position="699"/>
        <end position="927"/>
    </location>
</feature>
<dbReference type="OrthoDB" id="9796100at2"/>
<dbReference type="Pfam" id="PF00512">
    <property type="entry name" value="HisKA"/>
    <property type="match status" value="1"/>
</dbReference>
<dbReference type="Proteomes" id="UP000231259">
    <property type="component" value="Unassembled WGS sequence"/>
</dbReference>
<dbReference type="CDD" id="cd00082">
    <property type="entry name" value="HisKA"/>
    <property type="match status" value="1"/>
</dbReference>
<evidence type="ECO:0000259" key="9">
    <source>
        <dbReference type="PROSITE" id="PS50113"/>
    </source>
</evidence>
<dbReference type="PROSITE" id="PS50112">
    <property type="entry name" value="PAS"/>
    <property type="match status" value="3"/>
</dbReference>
<dbReference type="InterPro" id="IPR036890">
    <property type="entry name" value="HATPase_C_sf"/>
</dbReference>
<evidence type="ECO:0000256" key="2">
    <source>
        <dbReference type="ARBA" id="ARBA00012438"/>
    </source>
</evidence>
<comment type="catalytic activity">
    <reaction evidence="1">
        <text>ATP + protein L-histidine = ADP + protein N-phospho-L-histidine.</text>
        <dbReference type="EC" id="2.7.13.3"/>
    </reaction>
</comment>
<evidence type="ECO:0000259" key="7">
    <source>
        <dbReference type="PROSITE" id="PS50110"/>
    </source>
</evidence>
<dbReference type="SUPFAM" id="SSF47384">
    <property type="entry name" value="Homodimeric domain of signal transducing histidine kinase"/>
    <property type="match status" value="1"/>
</dbReference>
<dbReference type="Pfam" id="PF13426">
    <property type="entry name" value="PAS_9"/>
    <property type="match status" value="2"/>
</dbReference>
<proteinExistence type="predicted"/>
<dbReference type="PROSITE" id="PS50109">
    <property type="entry name" value="HIS_KIN"/>
    <property type="match status" value="1"/>
</dbReference>
<dbReference type="InterPro" id="IPR001610">
    <property type="entry name" value="PAC"/>
</dbReference>
<dbReference type="InterPro" id="IPR013655">
    <property type="entry name" value="PAS_fold_3"/>
</dbReference>
<dbReference type="Gene3D" id="3.30.565.10">
    <property type="entry name" value="Histidine kinase-like ATPase, C-terminal domain"/>
    <property type="match status" value="1"/>
</dbReference>
<evidence type="ECO:0000313" key="11">
    <source>
        <dbReference type="Proteomes" id="UP000231259"/>
    </source>
</evidence>
<feature type="domain" description="PAC" evidence="9">
    <location>
        <begin position="634"/>
        <end position="686"/>
    </location>
</feature>
<keyword evidence="3 4" id="KW-0597">Phosphoprotein</keyword>
<keyword evidence="11" id="KW-1185">Reference proteome</keyword>
<dbReference type="SMART" id="SM00388">
    <property type="entry name" value="HisKA"/>
    <property type="match status" value="1"/>
</dbReference>
<dbReference type="InterPro" id="IPR000014">
    <property type="entry name" value="PAS"/>
</dbReference>
<feature type="modified residue" description="4-aspartylphosphate" evidence="4">
    <location>
        <position position="1002"/>
    </location>
</feature>
<dbReference type="SMART" id="SM00387">
    <property type="entry name" value="HATPase_c"/>
    <property type="match status" value="1"/>
</dbReference>
<evidence type="ECO:0000256" key="5">
    <source>
        <dbReference type="SAM" id="MobiDB-lite"/>
    </source>
</evidence>
<dbReference type="Pfam" id="PF02518">
    <property type="entry name" value="HATPase_c"/>
    <property type="match status" value="1"/>
</dbReference>
<dbReference type="SUPFAM" id="SSF52172">
    <property type="entry name" value="CheY-like"/>
    <property type="match status" value="1"/>
</dbReference>
<dbReference type="InterPro" id="IPR013656">
    <property type="entry name" value="PAS_4"/>
</dbReference>
<sequence>MLHVPSDFFENYQDPMFVFDPVTRKIQAANAAALKFYGYAESVFLSKSFDDLVSANTVPSDNPAIQHRDSLGKTLYVNVQISDIRFGDKSMHLVTVQDISGTGEADDPASRQMINLLRAELSETRRRLETLEAALRKSEGAAGAQGQHAQAGGESFEENAGDSFFTKAEQVMARQAAQAAVTDAEGFVREAGEIANLGGWGMEMASRTVRWSEMTAAILGDPARRTVSVEDSLQFHAPEYRERLTAAIEAGLTQGTSFDEITEIVTPQGARKWVRTTGKAIRDAGTDAIVGLQGAFQDISELVESQTQSSVLSLRLEETLEGISDGFMTLDRDWTLTFVNKSAAGLVRRSQKEITGRCIWDVIPKVVGTQFEVEYRKAMSLGETRRFRAFYEDCGKWFEVAAHPTSEGLGVAFRDVSAEQVRDEKLKILEIAIGRLNDLVIITDAKPLDKPDGPKIIYVNDAFERLTGYACDEVIGRTPRCLQGTGTQRSALRRIASSLRNRQPVRSELINYTKSGEPFWMDLDIVPITRDDGQVTYWVAVARDISARKTEEQRISVSEERFRLIAAATHTVVWDCNLKTNTICWTENMVDIFGYDASNINQDMTWWDQHIHPDEQGDVLSGISSVINGEKNNWEARYRFLKADGRYAHVVDQITVIRDEDGSAVRILGNMTDISDRYDLEEKLRQSQKMEAVGQLTGGVAHDFNNLLAIILGNLELLKDGLQGDVVDKRDAMELIDAGITAVSRGAGLTRNMLAYARKARLKPVDTDLNGVVRETELWMRRTIKSNVTITTALQEDLWQIRVDQGSLQNALVNLLVNARDALTGGGRLTIETANVYMEGEPIGDPSETVLVGDHVMLSVSDDGIGMTPAVILRMFDPFFTTKQVGKGTGLGLSMVQGFVKQSFGGIRVCSELGKGTTITLYFRALTERKHTTERAAQGQISAASDQIRRSRILLVEDQEELLALFRKILETAGYDVTPANSADLAFAIFEKDPTFDLVLTDIVMPGQLQGPSLATACREIRPDAPFIFMSGYAGDATVSGDGLTAEDMRLMKPVSSAALLKAIRERF</sequence>
<dbReference type="SUPFAM" id="SSF55785">
    <property type="entry name" value="PYP-like sensor domain (PAS domain)"/>
    <property type="match status" value="5"/>
</dbReference>
<dbReference type="PRINTS" id="PR00344">
    <property type="entry name" value="BCTRLSENSOR"/>
</dbReference>
<dbReference type="EMBL" id="AWWI01000121">
    <property type="protein sequence ID" value="PIL18567.1"/>
    <property type="molecule type" value="Genomic_DNA"/>
</dbReference>
<dbReference type="NCBIfam" id="TIGR00229">
    <property type="entry name" value="sensory_box"/>
    <property type="match status" value="2"/>
</dbReference>
<dbReference type="InterPro" id="IPR000700">
    <property type="entry name" value="PAS-assoc_C"/>
</dbReference>
<dbReference type="GO" id="GO:0000155">
    <property type="term" value="F:phosphorelay sensor kinase activity"/>
    <property type="evidence" value="ECO:0007669"/>
    <property type="project" value="InterPro"/>
</dbReference>
<organism evidence="10 11">
    <name type="scientific">Puniceibacterium antarcticum</name>
    <dbReference type="NCBI Taxonomy" id="1206336"/>
    <lineage>
        <taxon>Bacteria</taxon>
        <taxon>Pseudomonadati</taxon>
        <taxon>Pseudomonadota</taxon>
        <taxon>Alphaproteobacteria</taxon>
        <taxon>Rhodobacterales</taxon>
        <taxon>Paracoccaceae</taxon>
        <taxon>Puniceibacterium</taxon>
    </lineage>
</organism>
<evidence type="ECO:0000256" key="1">
    <source>
        <dbReference type="ARBA" id="ARBA00000085"/>
    </source>
</evidence>
<dbReference type="InterPro" id="IPR011006">
    <property type="entry name" value="CheY-like_superfamily"/>
</dbReference>
<dbReference type="SMART" id="SM00086">
    <property type="entry name" value="PAC"/>
    <property type="match status" value="3"/>
</dbReference>
<dbReference type="InterPro" id="IPR003661">
    <property type="entry name" value="HisK_dim/P_dom"/>
</dbReference>
<dbReference type="InterPro" id="IPR004358">
    <property type="entry name" value="Sig_transdc_His_kin-like_C"/>
</dbReference>
<evidence type="ECO:0000256" key="4">
    <source>
        <dbReference type="PROSITE-ProRule" id="PRU00169"/>
    </source>
</evidence>
<evidence type="ECO:0000259" key="8">
    <source>
        <dbReference type="PROSITE" id="PS50112"/>
    </source>
</evidence>
<dbReference type="Gene3D" id="3.40.50.2300">
    <property type="match status" value="1"/>
</dbReference>
<dbReference type="PROSITE" id="PS50110">
    <property type="entry name" value="RESPONSE_REGULATORY"/>
    <property type="match status" value="1"/>
</dbReference>
<reference evidence="10 11" key="1">
    <citation type="submission" date="2013-09" db="EMBL/GenBank/DDBJ databases">
        <title>Genome sequencing of Phaeobacter antarcticus sp. nov. SM1211.</title>
        <authorList>
            <person name="Zhang X.-Y."/>
            <person name="Liu C."/>
            <person name="Chen X.-L."/>
            <person name="Xie B.-B."/>
            <person name="Qin Q.-L."/>
            <person name="Rong J.-C."/>
            <person name="Zhang Y.-Z."/>
        </authorList>
    </citation>
    <scope>NUCLEOTIDE SEQUENCE [LARGE SCALE GENOMIC DNA]</scope>
    <source>
        <strain evidence="10 11">SM1211</strain>
    </source>
</reference>
<dbReference type="Pfam" id="PF13188">
    <property type="entry name" value="PAS_8"/>
    <property type="match status" value="1"/>
</dbReference>
<dbReference type="SMART" id="SM00448">
    <property type="entry name" value="REC"/>
    <property type="match status" value="1"/>
</dbReference>
<dbReference type="SMART" id="SM00091">
    <property type="entry name" value="PAS"/>
    <property type="match status" value="4"/>
</dbReference>
<feature type="domain" description="PAS" evidence="8">
    <location>
        <begin position="452"/>
        <end position="478"/>
    </location>
</feature>
<name>A0A2G8RAK3_9RHOB</name>
<dbReference type="Gene3D" id="3.30.450.20">
    <property type="entry name" value="PAS domain"/>
    <property type="match status" value="5"/>
</dbReference>
<comment type="caution">
    <text evidence="10">The sequence shown here is derived from an EMBL/GenBank/DDBJ whole genome shotgun (WGS) entry which is preliminary data.</text>
</comment>
<dbReference type="AlphaFoldDB" id="A0A2G8RAK3"/>
<protein>
    <recommendedName>
        <fullName evidence="2">histidine kinase</fullName>
        <ecNumber evidence="2">2.7.13.3</ecNumber>
    </recommendedName>
</protein>
<feature type="domain" description="PAS" evidence="8">
    <location>
        <begin position="558"/>
        <end position="630"/>
    </location>
</feature>
<dbReference type="SUPFAM" id="SSF55874">
    <property type="entry name" value="ATPase domain of HSP90 chaperone/DNA topoisomerase II/histidine kinase"/>
    <property type="match status" value="1"/>
</dbReference>
<evidence type="ECO:0000256" key="3">
    <source>
        <dbReference type="ARBA" id="ARBA00022553"/>
    </source>
</evidence>
<dbReference type="InterPro" id="IPR003594">
    <property type="entry name" value="HATPase_dom"/>
</dbReference>
<dbReference type="InterPro" id="IPR035965">
    <property type="entry name" value="PAS-like_dom_sf"/>
</dbReference>
<dbReference type="InterPro" id="IPR001789">
    <property type="entry name" value="Sig_transdc_resp-reg_receiver"/>
</dbReference>
<feature type="compositionally biased region" description="Low complexity" evidence="5">
    <location>
        <begin position="140"/>
        <end position="153"/>
    </location>
</feature>
<dbReference type="RefSeq" id="WP_099912218.1">
    <property type="nucleotide sequence ID" value="NZ_AWWI01000121.1"/>
</dbReference>
<feature type="region of interest" description="Disordered" evidence="5">
    <location>
        <begin position="138"/>
        <end position="158"/>
    </location>
</feature>
<feature type="domain" description="Response regulatory" evidence="7">
    <location>
        <begin position="952"/>
        <end position="1068"/>
    </location>
</feature>
<evidence type="ECO:0000313" key="10">
    <source>
        <dbReference type="EMBL" id="PIL18567.1"/>
    </source>
</evidence>
<dbReference type="CDD" id="cd00130">
    <property type="entry name" value="PAS"/>
    <property type="match status" value="3"/>
</dbReference>
<dbReference type="PROSITE" id="PS50113">
    <property type="entry name" value="PAC"/>
    <property type="match status" value="2"/>
</dbReference>
<dbReference type="InterPro" id="IPR005467">
    <property type="entry name" value="His_kinase_dom"/>
</dbReference>
<dbReference type="InterPro" id="IPR036097">
    <property type="entry name" value="HisK_dim/P_sf"/>
</dbReference>
<dbReference type="PANTHER" id="PTHR43065">
    <property type="entry name" value="SENSOR HISTIDINE KINASE"/>
    <property type="match status" value="1"/>
</dbReference>
<dbReference type="Pfam" id="PF08448">
    <property type="entry name" value="PAS_4"/>
    <property type="match status" value="1"/>
</dbReference>
<dbReference type="Pfam" id="PF00072">
    <property type="entry name" value="Response_reg"/>
    <property type="match status" value="1"/>
</dbReference>
<feature type="domain" description="PAS" evidence="8">
    <location>
        <begin position="312"/>
        <end position="357"/>
    </location>
</feature>
<dbReference type="PANTHER" id="PTHR43065:SF49">
    <property type="entry name" value="HISTIDINE KINASE"/>
    <property type="match status" value="1"/>
</dbReference>
<dbReference type="Pfam" id="PF08447">
    <property type="entry name" value="PAS_3"/>
    <property type="match status" value="1"/>
</dbReference>
<accession>A0A2G8RAK3</accession>
<evidence type="ECO:0000259" key="6">
    <source>
        <dbReference type="PROSITE" id="PS50109"/>
    </source>
</evidence>
<feature type="domain" description="PAC" evidence="9">
    <location>
        <begin position="503"/>
        <end position="557"/>
    </location>
</feature>